<reference evidence="4" key="1">
    <citation type="journal article" date="2022" name="Int. J. Mol. Sci.">
        <title>Draft Genome of Tanacetum Coccineum: Genomic Comparison of Closely Related Tanacetum-Family Plants.</title>
        <authorList>
            <person name="Yamashiro T."/>
            <person name="Shiraishi A."/>
            <person name="Nakayama K."/>
            <person name="Satake H."/>
        </authorList>
    </citation>
    <scope>NUCLEOTIDE SEQUENCE</scope>
</reference>
<protein>
    <submittedName>
        <fullName evidence="4">Retrovirus-related pol polyprotein from transposon TNT 1-94</fullName>
    </submittedName>
</protein>
<dbReference type="InterPro" id="IPR026960">
    <property type="entry name" value="RVT-Znf"/>
</dbReference>
<sequence length="616" mass="70148">MEALNYVGSHNMVAYLEKSLENVDFDEIVDFLNANPIRYALTTIVISESSVRRDLQFNDKDGIACLINTEIFENLQLIGYENLSDRLTFLQLILNYQIENLEAIFNDEYAPPSHTKKVFAKMRRERKDFSGRVTPFFETMLIQHPTKVGEGSGQSTEPQHTPTTASPSNIEPMPIVASSSQPQKTQKHRKTKRKATEISQSSGPTTLVADETVYKEREDRMERAATTASSLEAEHDSGNIFRTQSMATLNEPIPQGTGSGSGPRCQDTILEDKPAQTRVLDLENVKDAQALEIKQLKKRVKKLEKKKKSRTLQLKRRLFKVRIESSTDKSLEDAETQRRYGISTAGVTTAEPVTTASAPITIAGVFHNVGDGSNTSIWYDRWCSNYPLAASISTRDMFRTSLNPSSKLRDIIFNGAFSWPPVLSDKYSFLQSIIMLNVLDRRDLLEWRNELRLVKPFSVSMVWSCIRPRGDKVSWFDVVWFSYCIPRHAVNLWLIMKQRLKTQDKLSSWDVSGSLMTSWMNSVGPIFTQIVSAIMPFAKRKSSRSVIAKLVLAACAYFVWQERNERLFKNSTRSVKQVIDFIMSLVHLKLLTCRFRRTKDGEFFAALWSLPDAIFI</sequence>
<dbReference type="EMBL" id="BQNB010016271">
    <property type="protein sequence ID" value="GJT49854.1"/>
    <property type="molecule type" value="Genomic_DNA"/>
</dbReference>
<organism evidence="4 5">
    <name type="scientific">Tanacetum coccineum</name>
    <dbReference type="NCBI Taxonomy" id="301880"/>
    <lineage>
        <taxon>Eukaryota</taxon>
        <taxon>Viridiplantae</taxon>
        <taxon>Streptophyta</taxon>
        <taxon>Embryophyta</taxon>
        <taxon>Tracheophyta</taxon>
        <taxon>Spermatophyta</taxon>
        <taxon>Magnoliopsida</taxon>
        <taxon>eudicotyledons</taxon>
        <taxon>Gunneridae</taxon>
        <taxon>Pentapetalae</taxon>
        <taxon>asterids</taxon>
        <taxon>campanulids</taxon>
        <taxon>Asterales</taxon>
        <taxon>Asteraceae</taxon>
        <taxon>Asteroideae</taxon>
        <taxon>Anthemideae</taxon>
        <taxon>Anthemidinae</taxon>
        <taxon>Tanacetum</taxon>
    </lineage>
</organism>
<dbReference type="Pfam" id="PF13966">
    <property type="entry name" value="zf-RVT"/>
    <property type="match status" value="1"/>
</dbReference>
<evidence type="ECO:0000256" key="2">
    <source>
        <dbReference type="SAM" id="MobiDB-lite"/>
    </source>
</evidence>
<comment type="caution">
    <text evidence="4">The sequence shown here is derived from an EMBL/GenBank/DDBJ whole genome shotgun (WGS) entry which is preliminary data.</text>
</comment>
<keyword evidence="5" id="KW-1185">Reference proteome</keyword>
<reference evidence="4" key="2">
    <citation type="submission" date="2022-01" db="EMBL/GenBank/DDBJ databases">
        <authorList>
            <person name="Yamashiro T."/>
            <person name="Shiraishi A."/>
            <person name="Satake H."/>
            <person name="Nakayama K."/>
        </authorList>
    </citation>
    <scope>NUCLEOTIDE SEQUENCE</scope>
</reference>
<keyword evidence="1" id="KW-0175">Coiled coil</keyword>
<evidence type="ECO:0000313" key="5">
    <source>
        <dbReference type="Proteomes" id="UP001151760"/>
    </source>
</evidence>
<feature type="compositionally biased region" description="Polar residues" evidence="2">
    <location>
        <begin position="153"/>
        <end position="169"/>
    </location>
</feature>
<dbReference type="Proteomes" id="UP001151760">
    <property type="component" value="Unassembled WGS sequence"/>
</dbReference>
<gene>
    <name evidence="4" type="ORF">Tco_0976011</name>
</gene>
<accession>A0ABQ5EG12</accession>
<feature type="domain" description="Reverse transcriptase zinc-binding" evidence="3">
    <location>
        <begin position="457"/>
        <end position="513"/>
    </location>
</feature>
<evidence type="ECO:0000313" key="4">
    <source>
        <dbReference type="EMBL" id="GJT49854.1"/>
    </source>
</evidence>
<proteinExistence type="predicted"/>
<name>A0ABQ5EG12_9ASTR</name>
<feature type="region of interest" description="Disordered" evidence="2">
    <location>
        <begin position="147"/>
        <end position="204"/>
    </location>
</feature>
<evidence type="ECO:0000259" key="3">
    <source>
        <dbReference type="Pfam" id="PF13966"/>
    </source>
</evidence>
<evidence type="ECO:0000256" key="1">
    <source>
        <dbReference type="SAM" id="Coils"/>
    </source>
</evidence>
<feature type="coiled-coil region" evidence="1">
    <location>
        <begin position="279"/>
        <end position="313"/>
    </location>
</feature>